<dbReference type="InterPro" id="IPR047794">
    <property type="entry name" value="C45_proenzyme-like"/>
</dbReference>
<dbReference type="Pfam" id="PF03417">
    <property type="entry name" value="AAT"/>
    <property type="match status" value="1"/>
</dbReference>
<dbReference type="AlphaFoldDB" id="S8CXL3"/>
<dbReference type="EMBL" id="AUSU01000925">
    <property type="protein sequence ID" value="EPS72214.1"/>
    <property type="molecule type" value="Genomic_DNA"/>
</dbReference>
<dbReference type="Gene3D" id="3.60.60.10">
    <property type="entry name" value="Penicillin V Acylase, Chain A"/>
    <property type="match status" value="1"/>
</dbReference>
<dbReference type="OrthoDB" id="189997at2759"/>
<accession>S8CXL3</accession>
<evidence type="ECO:0000313" key="2">
    <source>
        <dbReference type="EMBL" id="EPS72214.1"/>
    </source>
</evidence>
<dbReference type="NCBIfam" id="NF040521">
    <property type="entry name" value="C45_proenzyme"/>
    <property type="match status" value="1"/>
</dbReference>
<dbReference type="Proteomes" id="UP000015453">
    <property type="component" value="Unassembled WGS sequence"/>
</dbReference>
<reference evidence="2 3" key="1">
    <citation type="journal article" date="2013" name="BMC Genomics">
        <title>The miniature genome of a carnivorous plant Genlisea aurea contains a low number of genes and short non-coding sequences.</title>
        <authorList>
            <person name="Leushkin E.V."/>
            <person name="Sutormin R.A."/>
            <person name="Nabieva E.R."/>
            <person name="Penin A.A."/>
            <person name="Kondrashov A.S."/>
            <person name="Logacheva M.D."/>
        </authorList>
    </citation>
    <scope>NUCLEOTIDE SEQUENCE [LARGE SCALE GENOMIC DNA]</scope>
</reference>
<keyword evidence="3" id="KW-1185">Reference proteome</keyword>
<proteinExistence type="predicted"/>
<feature type="non-terminal residue" evidence="2">
    <location>
        <position position="344"/>
    </location>
</feature>
<feature type="domain" description="Peptidase C45 hydrolase" evidence="1">
    <location>
        <begin position="119"/>
        <end position="333"/>
    </location>
</feature>
<protein>
    <recommendedName>
        <fullName evidence="1">Peptidase C45 hydrolase domain-containing protein</fullName>
    </recommendedName>
</protein>
<comment type="caution">
    <text evidence="2">The sequence shown here is derived from an EMBL/GenBank/DDBJ whole genome shotgun (WGS) entry which is preliminary data.</text>
</comment>
<dbReference type="PANTHER" id="PTHR34180">
    <property type="entry name" value="PEPTIDASE C45"/>
    <property type="match status" value="1"/>
</dbReference>
<organism evidence="2 3">
    <name type="scientific">Genlisea aurea</name>
    <dbReference type="NCBI Taxonomy" id="192259"/>
    <lineage>
        <taxon>Eukaryota</taxon>
        <taxon>Viridiplantae</taxon>
        <taxon>Streptophyta</taxon>
        <taxon>Embryophyta</taxon>
        <taxon>Tracheophyta</taxon>
        <taxon>Spermatophyta</taxon>
        <taxon>Magnoliopsida</taxon>
        <taxon>eudicotyledons</taxon>
        <taxon>Gunneridae</taxon>
        <taxon>Pentapetalae</taxon>
        <taxon>asterids</taxon>
        <taxon>lamiids</taxon>
        <taxon>Lamiales</taxon>
        <taxon>Lentibulariaceae</taxon>
        <taxon>Genlisea</taxon>
    </lineage>
</organism>
<evidence type="ECO:0000313" key="3">
    <source>
        <dbReference type="Proteomes" id="UP000015453"/>
    </source>
</evidence>
<dbReference type="InterPro" id="IPR047801">
    <property type="entry name" value="Peptidase_C45"/>
</dbReference>
<name>S8CXL3_9LAMI</name>
<gene>
    <name evidence="2" type="ORF">M569_02546</name>
</gene>
<dbReference type="PANTHER" id="PTHR34180:SF1">
    <property type="entry name" value="BETA-ALANYL-DOPAMINE_CARCININE HYDROLASE"/>
    <property type="match status" value="1"/>
</dbReference>
<sequence length="344" mass="38196">MEVFEVGPCEDGHELGVLIGKRFAAEIRSRIAKDLILQKQLLPFARSPDSRSLLSCLSETNIERYPAYWDELRGLAVGSGSPFLEIMLLNFRKEIIPFISKDNENTNDDCSDVLVVSDSMAFAAHNEDANVALLGHTYLIKAVLSNGTSFTAYTYAGELPSCAFGFNSHGMAFTLNSVPPLKHEIEAGAVGRNFVSRDLLEAQNIDDAVSRICSSRVSVGHGYNLIDTKTRRILNLETASRGRFSIFEVGDAPFFHANAYLHLKVDQEEDENSMRRHKRAITLLENGSSFVAILGDKNDAKHPIYMTGPLLYTLCTVAIDLDRKMMCIYHGNPLETQPSNVFLL</sequence>
<dbReference type="InterPro" id="IPR005079">
    <property type="entry name" value="Peptidase_C45_hydrolase"/>
</dbReference>
<evidence type="ECO:0000259" key="1">
    <source>
        <dbReference type="Pfam" id="PF03417"/>
    </source>
</evidence>